<keyword evidence="1 5" id="KW-0479">Metal-binding</keyword>
<sequence>MDPNLTTLNPVTTNQIAHAHFHPTLESGGNAVNFSPQFLTCDEQYANASNAEYPSFKKPRTSQTPVNLRIPASFNKPNMGIPFKNVPCLQFRRGHCTYGDNCQYSHGIVDTTQKILPRREELMSNETWNEDQRIISSMKLCWRFCNGEQCPFGMRCHFRHEGPAKFRKNFVTSTGRNESGGFSRIDSEQLECKALVKPSLDAIEVSQKPVYWKTRLCNKWEATGNCPYGISCGFAHGHAELKKVRSRTAMEFGNVSTSNMTPTAVLHASSTTTGNGTSCEKKMQGKKCLLEWKAFEKISHIYADWIDDMPLVHTSLGKVGG</sequence>
<feature type="domain" description="C3H1-type" evidence="6">
    <location>
        <begin position="135"/>
        <end position="163"/>
    </location>
</feature>
<dbReference type="GO" id="GO:0008270">
    <property type="term" value="F:zinc ion binding"/>
    <property type="evidence" value="ECO:0007669"/>
    <property type="project" value="UniProtKB-KW"/>
</dbReference>
<evidence type="ECO:0000256" key="1">
    <source>
        <dbReference type="ARBA" id="ARBA00022723"/>
    </source>
</evidence>
<keyword evidence="8" id="KW-1185">Reference proteome</keyword>
<evidence type="ECO:0000256" key="3">
    <source>
        <dbReference type="ARBA" id="ARBA00022771"/>
    </source>
</evidence>
<feature type="zinc finger region" description="C3H1-type" evidence="5">
    <location>
        <begin position="135"/>
        <end position="163"/>
    </location>
</feature>
<evidence type="ECO:0000259" key="6">
    <source>
        <dbReference type="PROSITE" id="PS50103"/>
    </source>
</evidence>
<protein>
    <recommendedName>
        <fullName evidence="6">C3H1-type domain-containing protein</fullName>
    </recommendedName>
</protein>
<dbReference type="PROSITE" id="PS50103">
    <property type="entry name" value="ZF_C3H1"/>
    <property type="match status" value="3"/>
</dbReference>
<evidence type="ECO:0000313" key="8">
    <source>
        <dbReference type="Proteomes" id="UP000428333"/>
    </source>
</evidence>
<dbReference type="SUPFAM" id="SSF90229">
    <property type="entry name" value="CCCH zinc finger"/>
    <property type="match status" value="3"/>
</dbReference>
<feature type="domain" description="C3H1-type" evidence="6">
    <location>
        <begin position="211"/>
        <end position="239"/>
    </location>
</feature>
<keyword evidence="2" id="KW-0677">Repeat</keyword>
<dbReference type="OrthoDB" id="410307at2759"/>
<comment type="caution">
    <text evidence="7">The sequence shown here is derived from an EMBL/GenBank/DDBJ whole genome shotgun (WGS) entry which is preliminary data.</text>
</comment>
<evidence type="ECO:0000256" key="2">
    <source>
        <dbReference type="ARBA" id="ARBA00022737"/>
    </source>
</evidence>
<dbReference type="FunFam" id="4.10.1000.10:FF:000001">
    <property type="entry name" value="zinc finger CCCH domain-containing protein 15-like"/>
    <property type="match status" value="1"/>
</dbReference>
<accession>A0A6A4MRQ6</accession>
<dbReference type="AlphaFoldDB" id="A0A6A4MRQ6"/>
<evidence type="ECO:0000256" key="4">
    <source>
        <dbReference type="ARBA" id="ARBA00022833"/>
    </source>
</evidence>
<proteinExistence type="predicted"/>
<dbReference type="Proteomes" id="UP000428333">
    <property type="component" value="Linkage Group LG01"/>
</dbReference>
<evidence type="ECO:0000313" key="7">
    <source>
        <dbReference type="EMBL" id="KAE9467807.1"/>
    </source>
</evidence>
<feature type="non-terminal residue" evidence="7">
    <location>
        <position position="1"/>
    </location>
</feature>
<gene>
    <name evidence="7" type="ORF">C3L33_00318</name>
</gene>
<keyword evidence="3 5" id="KW-0863">Zinc-finger</keyword>
<feature type="domain" description="C3H1-type" evidence="6">
    <location>
        <begin position="82"/>
        <end position="109"/>
    </location>
</feature>
<feature type="zinc finger region" description="C3H1-type" evidence="5">
    <location>
        <begin position="211"/>
        <end position="239"/>
    </location>
</feature>
<dbReference type="EMBL" id="QEFC01000012">
    <property type="protein sequence ID" value="KAE9467807.1"/>
    <property type="molecule type" value="Genomic_DNA"/>
</dbReference>
<dbReference type="SMART" id="SM00356">
    <property type="entry name" value="ZnF_C3H1"/>
    <property type="match status" value="3"/>
</dbReference>
<dbReference type="InterPro" id="IPR000571">
    <property type="entry name" value="Znf_CCCH"/>
</dbReference>
<organism evidence="7 8">
    <name type="scientific">Rhododendron williamsianum</name>
    <dbReference type="NCBI Taxonomy" id="262921"/>
    <lineage>
        <taxon>Eukaryota</taxon>
        <taxon>Viridiplantae</taxon>
        <taxon>Streptophyta</taxon>
        <taxon>Embryophyta</taxon>
        <taxon>Tracheophyta</taxon>
        <taxon>Spermatophyta</taxon>
        <taxon>Magnoliopsida</taxon>
        <taxon>eudicotyledons</taxon>
        <taxon>Gunneridae</taxon>
        <taxon>Pentapetalae</taxon>
        <taxon>asterids</taxon>
        <taxon>Ericales</taxon>
        <taxon>Ericaceae</taxon>
        <taxon>Ericoideae</taxon>
        <taxon>Rhodoreae</taxon>
        <taxon>Rhododendron</taxon>
    </lineage>
</organism>
<dbReference type="GO" id="GO:0003729">
    <property type="term" value="F:mRNA binding"/>
    <property type="evidence" value="ECO:0007669"/>
    <property type="project" value="InterPro"/>
</dbReference>
<dbReference type="Pfam" id="PF00642">
    <property type="entry name" value="zf-CCCH"/>
    <property type="match status" value="2"/>
</dbReference>
<evidence type="ECO:0000256" key="5">
    <source>
        <dbReference type="PROSITE-ProRule" id="PRU00723"/>
    </source>
</evidence>
<dbReference type="PANTHER" id="PTHR12547:SF121">
    <property type="entry name" value="ZINC FINGER CCCH DOMAIN-CONTAINING PROTEIN 39"/>
    <property type="match status" value="1"/>
</dbReference>
<name>A0A6A4MRQ6_9ERIC</name>
<dbReference type="InterPro" id="IPR036855">
    <property type="entry name" value="Znf_CCCH_sf"/>
</dbReference>
<dbReference type="InterPro" id="IPR045877">
    <property type="entry name" value="ZFP36-like"/>
</dbReference>
<keyword evidence="4 5" id="KW-0862">Zinc</keyword>
<feature type="zinc finger region" description="C3H1-type" evidence="5">
    <location>
        <begin position="82"/>
        <end position="109"/>
    </location>
</feature>
<dbReference type="Gene3D" id="4.10.1000.10">
    <property type="entry name" value="Zinc finger, CCCH-type"/>
    <property type="match status" value="2"/>
</dbReference>
<reference evidence="7 8" key="1">
    <citation type="journal article" date="2019" name="Genome Biol. Evol.">
        <title>The Rhododendron genome and chromosomal organization provide insight into shared whole-genome duplications across the heath family (Ericaceae).</title>
        <authorList>
            <person name="Soza V.L."/>
            <person name="Lindsley D."/>
            <person name="Waalkes A."/>
            <person name="Ramage E."/>
            <person name="Patwardhan R.P."/>
            <person name="Burton J.N."/>
            <person name="Adey A."/>
            <person name="Kumar A."/>
            <person name="Qiu R."/>
            <person name="Shendure J."/>
            <person name="Hall B."/>
        </authorList>
    </citation>
    <scope>NUCLEOTIDE SEQUENCE [LARGE SCALE GENOMIC DNA]</scope>
    <source>
        <strain evidence="7">RSF 1966-606</strain>
    </source>
</reference>
<dbReference type="PANTHER" id="PTHR12547">
    <property type="entry name" value="CCCH ZINC FINGER/TIS11-RELATED"/>
    <property type="match status" value="1"/>
</dbReference>